<dbReference type="CDD" id="cd00332">
    <property type="entry name" value="PAL-HAL"/>
    <property type="match status" value="1"/>
</dbReference>
<dbReference type="Pfam" id="PF00221">
    <property type="entry name" value="Lyase_aromatic"/>
    <property type="match status" value="1"/>
</dbReference>
<proteinExistence type="predicted"/>
<dbReference type="InterPro" id="IPR008948">
    <property type="entry name" value="L-Aspartase-like"/>
</dbReference>
<dbReference type="SUPFAM" id="SSF48557">
    <property type="entry name" value="L-aspartase-like"/>
    <property type="match status" value="1"/>
</dbReference>
<dbReference type="InterPro" id="IPR024083">
    <property type="entry name" value="Fumarase/histidase_N"/>
</dbReference>
<organism evidence="2">
    <name type="scientific">Pseudomonas putida</name>
    <name type="common">Arthrobacter siderocapsulatus</name>
    <dbReference type="NCBI Taxonomy" id="303"/>
    <lineage>
        <taxon>Bacteria</taxon>
        <taxon>Pseudomonadati</taxon>
        <taxon>Pseudomonadota</taxon>
        <taxon>Gammaproteobacteria</taxon>
        <taxon>Pseudomonadales</taxon>
        <taxon>Pseudomonadaceae</taxon>
        <taxon>Pseudomonas</taxon>
    </lineage>
</organism>
<dbReference type="GO" id="GO:0016841">
    <property type="term" value="F:ammonia-lyase activity"/>
    <property type="evidence" value="ECO:0007669"/>
    <property type="project" value="UniProtKB-ARBA"/>
</dbReference>
<dbReference type="FunFam" id="1.10.275.10:FF:000005">
    <property type="entry name" value="Histidine ammonia-lyase"/>
    <property type="match status" value="1"/>
</dbReference>
<keyword evidence="1 2" id="KW-0456">Lyase</keyword>
<sequence>MRIHPQDISTVVLDDAKPTLEQFIAVARHGAKVQFSDAYRARVDRSRGLVERFLAENRLVYGVTTGFGDNVRHVISPEDAQTLQVNIVRSHAVSVGEPLNREQVRAIQLMILVSLGKGFSGVRMALLEQIAGLLNNDVMPFAPGEGSVGYLGPEGHLALVLIGEGKAKVAGGEWIDGAQALRQVGMQPLELQCKEGLAMLNGTTSVTAIATLAQYNANQAAQVADVAAALSLEVLKGTIRAFDPRYHSVKAYAEQAQTASSIKRLLADSRLIEENIDYRLQDTYSLRAIPQVHGASKRFIAYAQACIDNEIASSGDNPVIYPTEEGNGVAISGANFDGSFVGMAADTLCNAMTNLAKISERRTDRMVNSHFSEMPAFLVRNPGLNNGYMIIQYTAAGLLGEMKVLSHPATIDSVSTCGNQEDPVSFAFNAAIKAYQVSRKLESVLAIELLVGCQALDFHDPAKASSATRGLYALVRSRVPVADEDRAFYPDIVAVTEQVRSGEVMATVEEVIDRR</sequence>
<dbReference type="Gene3D" id="1.10.275.10">
    <property type="entry name" value="Fumarase/aspartase (N-terminal domain)"/>
    <property type="match status" value="1"/>
</dbReference>
<dbReference type="RefSeq" id="WP_070094323.1">
    <property type="nucleotide sequence ID" value="NZ_CP016634.1"/>
</dbReference>
<dbReference type="Gene3D" id="1.20.200.10">
    <property type="entry name" value="Fumarase/aspartase (Central domain)"/>
    <property type="match status" value="1"/>
</dbReference>
<dbReference type="EMBL" id="CP016634">
    <property type="protein sequence ID" value="ANY87556.1"/>
    <property type="molecule type" value="Genomic_DNA"/>
</dbReference>
<reference evidence="2" key="1">
    <citation type="submission" date="2016-07" db="EMBL/GenBank/DDBJ databases">
        <title>New class B carbapenemase carried by novel plasmid in Pseudomonas putida enviromental strain in eastern Amazonia.</title>
        <authorList>
            <person name="Souza C.O."/>
            <person name="Lima K.V."/>
            <person name="Brasiliense D.M."/>
            <person name="Perez-Chaparro P.J."/>
            <person name="Mamizuka E.M."/>
            <person name="Lima M.O."/>
            <person name="Lima L.N."/>
            <person name="McCulloch J.A."/>
        </authorList>
    </citation>
    <scope>NUCLEOTIDE SEQUENCE [LARGE SCALE GENOMIC DNA]</scope>
    <source>
        <strain evidence="2">IEC33019</strain>
    </source>
</reference>
<dbReference type="NCBIfam" id="NF006871">
    <property type="entry name" value="PRK09367.1"/>
    <property type="match status" value="1"/>
</dbReference>
<name>A0A1B2F5Z3_PSEPU</name>
<evidence type="ECO:0000256" key="1">
    <source>
        <dbReference type="ARBA" id="ARBA00023239"/>
    </source>
</evidence>
<protein>
    <submittedName>
        <fullName evidence="2">Histidine ammonia-lyase</fullName>
    </submittedName>
</protein>
<dbReference type="InterPro" id="IPR001106">
    <property type="entry name" value="Aromatic_Lyase"/>
</dbReference>
<accession>A0A1B2F5Z3</accession>
<evidence type="ECO:0000313" key="2">
    <source>
        <dbReference type="EMBL" id="ANY87556.1"/>
    </source>
</evidence>
<gene>
    <name evidence="2" type="primary">hutH_2</name>
    <name evidence="2" type="ORF">IEC33019_1995</name>
</gene>
<dbReference type="AlphaFoldDB" id="A0A1B2F5Z3"/>
<dbReference type="PANTHER" id="PTHR10362">
    <property type="entry name" value="HISTIDINE AMMONIA-LYASE"/>
    <property type="match status" value="1"/>
</dbReference>